<keyword evidence="3 6" id="KW-0812">Transmembrane</keyword>
<dbReference type="InterPro" id="IPR007267">
    <property type="entry name" value="GtrA_DPMS_TM"/>
</dbReference>
<evidence type="ECO:0000256" key="4">
    <source>
        <dbReference type="ARBA" id="ARBA00022989"/>
    </source>
</evidence>
<evidence type="ECO:0000256" key="6">
    <source>
        <dbReference type="SAM" id="Phobius"/>
    </source>
</evidence>
<organism evidence="8 9">
    <name type="scientific">Luteipulveratus flavus</name>
    <dbReference type="NCBI Taxonomy" id="3031728"/>
    <lineage>
        <taxon>Bacteria</taxon>
        <taxon>Bacillati</taxon>
        <taxon>Actinomycetota</taxon>
        <taxon>Actinomycetes</taxon>
        <taxon>Micrococcales</taxon>
        <taxon>Dermacoccaceae</taxon>
        <taxon>Luteipulveratus</taxon>
    </lineage>
</organism>
<comment type="subcellular location">
    <subcellularLocation>
        <location evidence="1">Membrane</location>
        <topology evidence="1">Multi-pass membrane protein</topology>
    </subcellularLocation>
</comment>
<evidence type="ECO:0000256" key="2">
    <source>
        <dbReference type="ARBA" id="ARBA00009399"/>
    </source>
</evidence>
<dbReference type="RefSeq" id="WP_277190617.1">
    <property type="nucleotide sequence ID" value="NZ_JAROAV010000004.1"/>
</dbReference>
<keyword evidence="9" id="KW-1185">Reference proteome</keyword>
<evidence type="ECO:0000256" key="3">
    <source>
        <dbReference type="ARBA" id="ARBA00022692"/>
    </source>
</evidence>
<reference evidence="8 9" key="1">
    <citation type="submission" date="2023-03" db="EMBL/GenBank/DDBJ databases">
        <title>YIM 133296 draft genome.</title>
        <authorList>
            <person name="Xiong L."/>
        </authorList>
    </citation>
    <scope>NUCLEOTIDE SEQUENCE [LARGE SCALE GENOMIC DNA]</scope>
    <source>
        <strain evidence="8 9">YIM 133296</strain>
    </source>
</reference>
<evidence type="ECO:0000313" key="8">
    <source>
        <dbReference type="EMBL" id="MDF8262837.1"/>
    </source>
</evidence>
<dbReference type="InterPro" id="IPR051401">
    <property type="entry name" value="GtrA_CellWall_Glycosyl"/>
</dbReference>
<name>A0ABT6C209_9MICO</name>
<keyword evidence="4 6" id="KW-1133">Transmembrane helix</keyword>
<dbReference type="PANTHER" id="PTHR38459">
    <property type="entry name" value="PROPHAGE BACTOPRENOL-LINKED GLUCOSE TRANSLOCASE HOMOLOG"/>
    <property type="match status" value="1"/>
</dbReference>
<feature type="transmembrane region" description="Helical" evidence="6">
    <location>
        <begin position="44"/>
        <end position="61"/>
    </location>
</feature>
<sequence length="175" mass="18775">MPGPANLLPRRLGGEMLRFAVVGVGSTALSVALFALFASVTTHQWANVLALLLSTVANTAVNRRFTFGVQGRTGAVRVQLQSLLLLGVSWALTALALWLLNRAAPDAGTWVATAVFLVGNAVATVVRFWLLRRWFRPGAHPASPDHQQAESVLESLPMSAHWERSGEGANPARTD</sequence>
<evidence type="ECO:0000256" key="5">
    <source>
        <dbReference type="ARBA" id="ARBA00023136"/>
    </source>
</evidence>
<comment type="similarity">
    <text evidence="2">Belongs to the GtrA family.</text>
</comment>
<dbReference type="EMBL" id="JAROAV010000004">
    <property type="protein sequence ID" value="MDF8262837.1"/>
    <property type="molecule type" value="Genomic_DNA"/>
</dbReference>
<gene>
    <name evidence="8" type="ORF">P4R38_01095</name>
</gene>
<keyword evidence="5 6" id="KW-0472">Membrane</keyword>
<feature type="transmembrane region" description="Helical" evidence="6">
    <location>
        <begin position="82"/>
        <end position="101"/>
    </location>
</feature>
<evidence type="ECO:0000256" key="1">
    <source>
        <dbReference type="ARBA" id="ARBA00004141"/>
    </source>
</evidence>
<feature type="transmembrane region" description="Helical" evidence="6">
    <location>
        <begin position="16"/>
        <end position="38"/>
    </location>
</feature>
<dbReference type="PANTHER" id="PTHR38459:SF1">
    <property type="entry name" value="PROPHAGE BACTOPRENOL-LINKED GLUCOSE TRANSLOCASE HOMOLOG"/>
    <property type="match status" value="1"/>
</dbReference>
<feature type="transmembrane region" description="Helical" evidence="6">
    <location>
        <begin position="107"/>
        <end position="130"/>
    </location>
</feature>
<protein>
    <submittedName>
        <fullName evidence="8">GtrA family protein</fullName>
    </submittedName>
</protein>
<dbReference type="Proteomes" id="UP001528912">
    <property type="component" value="Unassembled WGS sequence"/>
</dbReference>
<dbReference type="Pfam" id="PF04138">
    <property type="entry name" value="GtrA_DPMS_TM"/>
    <property type="match status" value="1"/>
</dbReference>
<evidence type="ECO:0000259" key="7">
    <source>
        <dbReference type="Pfam" id="PF04138"/>
    </source>
</evidence>
<feature type="domain" description="GtrA/DPMS transmembrane" evidence="7">
    <location>
        <begin position="18"/>
        <end position="134"/>
    </location>
</feature>
<proteinExistence type="inferred from homology"/>
<evidence type="ECO:0000313" key="9">
    <source>
        <dbReference type="Proteomes" id="UP001528912"/>
    </source>
</evidence>
<comment type="caution">
    <text evidence="8">The sequence shown here is derived from an EMBL/GenBank/DDBJ whole genome shotgun (WGS) entry which is preliminary data.</text>
</comment>
<accession>A0ABT6C209</accession>